<organism evidence="2 3">
    <name type="scientific">Arthrobacter mobilis</name>
    <dbReference type="NCBI Taxonomy" id="2724944"/>
    <lineage>
        <taxon>Bacteria</taxon>
        <taxon>Bacillati</taxon>
        <taxon>Actinomycetota</taxon>
        <taxon>Actinomycetes</taxon>
        <taxon>Micrococcales</taxon>
        <taxon>Micrococcaceae</taxon>
        <taxon>Arthrobacter</taxon>
    </lineage>
</organism>
<gene>
    <name evidence="2" type="ORF">HGG74_00465</name>
</gene>
<evidence type="ECO:0000313" key="2">
    <source>
        <dbReference type="EMBL" id="NKX53029.1"/>
    </source>
</evidence>
<dbReference type="InterPro" id="IPR000073">
    <property type="entry name" value="AB_hydrolase_1"/>
</dbReference>
<feature type="domain" description="AB hydrolase-1" evidence="1">
    <location>
        <begin position="37"/>
        <end position="243"/>
    </location>
</feature>
<dbReference type="AlphaFoldDB" id="A0A7X6H9N2"/>
<keyword evidence="2" id="KW-0378">Hydrolase</keyword>
<evidence type="ECO:0000313" key="3">
    <source>
        <dbReference type="Proteomes" id="UP000544090"/>
    </source>
</evidence>
<dbReference type="RefSeq" id="WP_168484387.1">
    <property type="nucleotide sequence ID" value="NZ_JAAZSQ010000001.1"/>
</dbReference>
<name>A0A7X6H9N2_9MICC</name>
<dbReference type="GO" id="GO:0046503">
    <property type="term" value="P:glycerolipid catabolic process"/>
    <property type="evidence" value="ECO:0007669"/>
    <property type="project" value="TreeGrafter"/>
</dbReference>
<accession>A0A7X6H9N2</accession>
<dbReference type="Gene3D" id="3.40.50.1820">
    <property type="entry name" value="alpha/beta hydrolase"/>
    <property type="match status" value="1"/>
</dbReference>
<keyword evidence="3" id="KW-1185">Reference proteome</keyword>
<dbReference type="PANTHER" id="PTHR43433:SF5">
    <property type="entry name" value="AB HYDROLASE-1 DOMAIN-CONTAINING PROTEIN"/>
    <property type="match status" value="1"/>
</dbReference>
<dbReference type="Proteomes" id="UP000544090">
    <property type="component" value="Unassembled WGS sequence"/>
</dbReference>
<sequence length="257" mass="27221">MVQTVQSADGTTIAYEQAGSGAPLVIVGGALNNRQSAAALVPPLAGDFTVITYDRRGRGDSTDTPPYAVDREIEDLRALADAAGGPVHLYGHSSGAILCLEAAAAGVSVRKIAVYEPPYFTHHVRDEPWEVFANKVKTLADTGHGDQAVEAFMRHAGVRFDERVKQEPWWPAVVALAPTLHYDLTLEADGVVPEERFGSITAPVLALYGDASPDWAVASAAAVATSVKDGHQGVIPGHGHDVPPEALVPFLIGFFHE</sequence>
<dbReference type="Pfam" id="PF12697">
    <property type="entry name" value="Abhydrolase_6"/>
    <property type="match status" value="1"/>
</dbReference>
<evidence type="ECO:0000259" key="1">
    <source>
        <dbReference type="Pfam" id="PF12697"/>
    </source>
</evidence>
<proteinExistence type="predicted"/>
<protein>
    <submittedName>
        <fullName evidence="2">Alpha/beta hydrolase</fullName>
    </submittedName>
</protein>
<dbReference type="SUPFAM" id="SSF53474">
    <property type="entry name" value="alpha/beta-Hydrolases"/>
    <property type="match status" value="1"/>
</dbReference>
<reference evidence="2 3" key="1">
    <citation type="submission" date="2020-04" db="EMBL/GenBank/DDBJ databases">
        <title>Arthrobacter sp. nov.</title>
        <authorList>
            <person name="Liu S."/>
        </authorList>
    </citation>
    <scope>NUCLEOTIDE SEQUENCE [LARGE SCALE GENOMIC DNA]</scope>
    <source>
        <strain evidence="2 3">E918</strain>
    </source>
</reference>
<dbReference type="EMBL" id="JAAZSQ010000001">
    <property type="protein sequence ID" value="NKX53029.1"/>
    <property type="molecule type" value="Genomic_DNA"/>
</dbReference>
<dbReference type="PANTHER" id="PTHR43433">
    <property type="entry name" value="HYDROLASE, ALPHA/BETA FOLD FAMILY PROTEIN"/>
    <property type="match status" value="1"/>
</dbReference>
<dbReference type="GO" id="GO:0004806">
    <property type="term" value="F:triacylglycerol lipase activity"/>
    <property type="evidence" value="ECO:0007669"/>
    <property type="project" value="TreeGrafter"/>
</dbReference>
<dbReference type="InterPro" id="IPR050471">
    <property type="entry name" value="AB_hydrolase"/>
</dbReference>
<comment type="caution">
    <text evidence="2">The sequence shown here is derived from an EMBL/GenBank/DDBJ whole genome shotgun (WGS) entry which is preliminary data.</text>
</comment>
<dbReference type="InterPro" id="IPR029058">
    <property type="entry name" value="AB_hydrolase_fold"/>
</dbReference>